<dbReference type="AlphaFoldDB" id="A0A919DPM5"/>
<reference evidence="5" key="2">
    <citation type="submission" date="2020-09" db="EMBL/GenBank/DDBJ databases">
        <authorList>
            <person name="Sun Q."/>
            <person name="Ohkuma M."/>
        </authorList>
    </citation>
    <scope>NUCLEOTIDE SEQUENCE</scope>
    <source>
        <strain evidence="5">JCM 4784</strain>
    </source>
</reference>
<dbReference type="EMBL" id="BNBT01000058">
    <property type="protein sequence ID" value="GHE66891.1"/>
    <property type="molecule type" value="Genomic_DNA"/>
</dbReference>
<comment type="caution">
    <text evidence="5">The sequence shown here is derived from an EMBL/GenBank/DDBJ whole genome shotgun (WGS) entry which is preliminary data.</text>
</comment>
<dbReference type="InterPro" id="IPR000182">
    <property type="entry name" value="GNAT_dom"/>
</dbReference>
<evidence type="ECO:0000256" key="1">
    <source>
        <dbReference type="ARBA" id="ARBA00022679"/>
    </source>
</evidence>
<dbReference type="SUPFAM" id="SSF55729">
    <property type="entry name" value="Acyl-CoA N-acyltransferases (Nat)"/>
    <property type="match status" value="1"/>
</dbReference>
<accession>A0A919DPM5</accession>
<dbReference type="PANTHER" id="PTHR43792">
    <property type="entry name" value="GNAT FAMILY, PUTATIVE (AFU_ORTHOLOGUE AFUA_3G00765)-RELATED-RELATED"/>
    <property type="match status" value="1"/>
</dbReference>
<keyword evidence="2" id="KW-0012">Acyltransferase</keyword>
<evidence type="ECO:0000256" key="3">
    <source>
        <dbReference type="ARBA" id="ARBA00038502"/>
    </source>
</evidence>
<evidence type="ECO:0000259" key="4">
    <source>
        <dbReference type="PROSITE" id="PS51186"/>
    </source>
</evidence>
<evidence type="ECO:0000256" key="2">
    <source>
        <dbReference type="ARBA" id="ARBA00023315"/>
    </source>
</evidence>
<dbReference type="CDD" id="cd04301">
    <property type="entry name" value="NAT_SF"/>
    <property type="match status" value="1"/>
</dbReference>
<dbReference type="PANTHER" id="PTHR43792:SF8">
    <property type="entry name" value="[RIBOSOMAL PROTEIN US5]-ALANINE N-ACETYLTRANSFERASE"/>
    <property type="match status" value="1"/>
</dbReference>
<dbReference type="Pfam" id="PF13302">
    <property type="entry name" value="Acetyltransf_3"/>
    <property type="match status" value="1"/>
</dbReference>
<keyword evidence="6" id="KW-1185">Reference proteome</keyword>
<name>A0A919DPM5_9ACTN</name>
<evidence type="ECO:0000313" key="5">
    <source>
        <dbReference type="EMBL" id="GHE66891.1"/>
    </source>
</evidence>
<dbReference type="GO" id="GO:0005737">
    <property type="term" value="C:cytoplasm"/>
    <property type="evidence" value="ECO:0007669"/>
    <property type="project" value="TreeGrafter"/>
</dbReference>
<feature type="domain" description="N-acetyltransferase" evidence="4">
    <location>
        <begin position="12"/>
        <end position="176"/>
    </location>
</feature>
<reference evidence="5" key="1">
    <citation type="journal article" date="2014" name="Int. J. Syst. Evol. Microbiol.">
        <title>Complete genome sequence of Corynebacterium casei LMG S-19264T (=DSM 44701T), isolated from a smear-ripened cheese.</title>
        <authorList>
            <consortium name="US DOE Joint Genome Institute (JGI-PGF)"/>
            <person name="Walter F."/>
            <person name="Albersmeier A."/>
            <person name="Kalinowski J."/>
            <person name="Ruckert C."/>
        </authorList>
    </citation>
    <scope>NUCLEOTIDE SEQUENCE</scope>
    <source>
        <strain evidence="5">JCM 4784</strain>
    </source>
</reference>
<gene>
    <name evidence="5" type="ORF">GCM10018785_39620</name>
</gene>
<protein>
    <submittedName>
        <fullName evidence="5">N-acetyltransferase GCN5</fullName>
    </submittedName>
</protein>
<dbReference type="GO" id="GO:0008999">
    <property type="term" value="F:protein-N-terminal-alanine acetyltransferase activity"/>
    <property type="evidence" value="ECO:0007669"/>
    <property type="project" value="TreeGrafter"/>
</dbReference>
<comment type="similarity">
    <text evidence="3">Belongs to the acetyltransferase family. RimJ subfamily.</text>
</comment>
<dbReference type="InterPro" id="IPR051531">
    <property type="entry name" value="N-acetyltransferase"/>
</dbReference>
<organism evidence="5 6">
    <name type="scientific">Streptomyces longispororuber</name>
    <dbReference type="NCBI Taxonomy" id="68230"/>
    <lineage>
        <taxon>Bacteria</taxon>
        <taxon>Bacillati</taxon>
        <taxon>Actinomycetota</taxon>
        <taxon>Actinomycetes</taxon>
        <taxon>Kitasatosporales</taxon>
        <taxon>Streptomycetaceae</taxon>
        <taxon>Streptomyces</taxon>
    </lineage>
</organism>
<keyword evidence="1" id="KW-0808">Transferase</keyword>
<dbReference type="Proteomes" id="UP000608024">
    <property type="component" value="Unassembled WGS sequence"/>
</dbReference>
<dbReference type="PROSITE" id="PS51186">
    <property type="entry name" value="GNAT"/>
    <property type="match status" value="1"/>
</dbReference>
<evidence type="ECO:0000313" key="6">
    <source>
        <dbReference type="Proteomes" id="UP000608024"/>
    </source>
</evidence>
<proteinExistence type="inferred from homology"/>
<dbReference type="Gene3D" id="3.40.630.30">
    <property type="match status" value="1"/>
</dbReference>
<sequence length="176" mass="19115">MRTPMTTGAGTVRLVPYGEGDFAQLVRHNTPEMTEHLGGPETDEQLRDRHRRYVGLDDRGRMYKILTADTGEAAGLVGCWETIHGGETIWEAGWGVLPGFQGRGIAVAATRLVAEEARASGRHGSLHAFPAATNAASNAVCRKAGFTLVGSGDFEYPKGQWRRCHDWALDLRGEAP</sequence>
<dbReference type="InterPro" id="IPR016181">
    <property type="entry name" value="Acyl_CoA_acyltransferase"/>
</dbReference>